<dbReference type="EMBL" id="CAUOFW020001724">
    <property type="protein sequence ID" value="CAK9147886.1"/>
    <property type="molecule type" value="Genomic_DNA"/>
</dbReference>
<evidence type="ECO:0000256" key="1">
    <source>
        <dbReference type="SAM" id="MobiDB-lite"/>
    </source>
</evidence>
<gene>
    <name evidence="2" type="ORF">ILEXP_LOCUS15820</name>
</gene>
<proteinExistence type="predicted"/>
<evidence type="ECO:0000313" key="2">
    <source>
        <dbReference type="EMBL" id="CAK9147886.1"/>
    </source>
</evidence>
<feature type="region of interest" description="Disordered" evidence="1">
    <location>
        <begin position="1"/>
        <end position="57"/>
    </location>
</feature>
<feature type="compositionally biased region" description="Basic and acidic residues" evidence="1">
    <location>
        <begin position="33"/>
        <end position="49"/>
    </location>
</feature>
<organism evidence="2 3">
    <name type="scientific">Ilex paraguariensis</name>
    <name type="common">yerba mate</name>
    <dbReference type="NCBI Taxonomy" id="185542"/>
    <lineage>
        <taxon>Eukaryota</taxon>
        <taxon>Viridiplantae</taxon>
        <taxon>Streptophyta</taxon>
        <taxon>Embryophyta</taxon>
        <taxon>Tracheophyta</taxon>
        <taxon>Spermatophyta</taxon>
        <taxon>Magnoliopsida</taxon>
        <taxon>eudicotyledons</taxon>
        <taxon>Gunneridae</taxon>
        <taxon>Pentapetalae</taxon>
        <taxon>asterids</taxon>
        <taxon>campanulids</taxon>
        <taxon>Aquifoliales</taxon>
        <taxon>Aquifoliaceae</taxon>
        <taxon>Ilex</taxon>
    </lineage>
</organism>
<comment type="caution">
    <text evidence="2">The sequence shown here is derived from an EMBL/GenBank/DDBJ whole genome shotgun (WGS) entry which is preliminary data.</text>
</comment>
<protein>
    <submittedName>
        <fullName evidence="2">Uncharacterized protein</fullName>
    </submittedName>
</protein>
<dbReference type="AlphaFoldDB" id="A0ABC8RSC2"/>
<dbReference type="Proteomes" id="UP001642360">
    <property type="component" value="Unassembled WGS sequence"/>
</dbReference>
<name>A0ABC8RSC2_9AQUA</name>
<feature type="region of interest" description="Disordered" evidence="1">
    <location>
        <begin position="78"/>
        <end position="100"/>
    </location>
</feature>
<feature type="compositionally biased region" description="Basic and acidic residues" evidence="1">
    <location>
        <begin position="78"/>
        <end position="90"/>
    </location>
</feature>
<keyword evidence="3" id="KW-1185">Reference proteome</keyword>
<accession>A0ABC8RSC2</accession>
<sequence length="100" mass="11204">MCRKKKGEGDVGGGSKGMGKSTETENGMVNKGEVAKEGEGREKFQEVQRRRSRKEFRQKTIVTNRGINNMFSVLNPENEKEKDIEFERGEPSVVPNKEGG</sequence>
<evidence type="ECO:0000313" key="3">
    <source>
        <dbReference type="Proteomes" id="UP001642360"/>
    </source>
</evidence>
<reference evidence="2 3" key="1">
    <citation type="submission" date="2024-02" db="EMBL/GenBank/DDBJ databases">
        <authorList>
            <person name="Vignale AGUSTIN F."/>
            <person name="Sosa J E."/>
            <person name="Modenutti C."/>
        </authorList>
    </citation>
    <scope>NUCLEOTIDE SEQUENCE [LARGE SCALE GENOMIC DNA]</scope>
</reference>